<evidence type="ECO:0000313" key="3">
    <source>
        <dbReference type="Proteomes" id="UP000886865"/>
    </source>
</evidence>
<proteinExistence type="predicted"/>
<evidence type="ECO:0000313" key="2">
    <source>
        <dbReference type="EMBL" id="HIS74206.1"/>
    </source>
</evidence>
<reference evidence="2" key="1">
    <citation type="submission" date="2020-10" db="EMBL/GenBank/DDBJ databases">
        <authorList>
            <person name="Gilroy R."/>
        </authorList>
    </citation>
    <scope>NUCLEOTIDE SEQUENCE</scope>
    <source>
        <strain evidence="2">CHK152-2871</strain>
    </source>
</reference>
<evidence type="ECO:0000256" key="1">
    <source>
        <dbReference type="SAM" id="Phobius"/>
    </source>
</evidence>
<keyword evidence="1" id="KW-1133">Transmembrane helix</keyword>
<feature type="non-terminal residue" evidence="2">
    <location>
        <position position="287"/>
    </location>
</feature>
<feature type="transmembrane region" description="Helical" evidence="1">
    <location>
        <begin position="46"/>
        <end position="70"/>
    </location>
</feature>
<dbReference type="NCBIfam" id="TIGR02532">
    <property type="entry name" value="IV_pilin_GFxxxE"/>
    <property type="match status" value="1"/>
</dbReference>
<reference evidence="2" key="2">
    <citation type="journal article" date="2021" name="PeerJ">
        <title>Extensive microbial diversity within the chicken gut microbiome revealed by metagenomics and culture.</title>
        <authorList>
            <person name="Gilroy R."/>
            <person name="Ravi A."/>
            <person name="Getino M."/>
            <person name="Pursley I."/>
            <person name="Horton D.L."/>
            <person name="Alikhan N.F."/>
            <person name="Baker D."/>
            <person name="Gharbi K."/>
            <person name="Hall N."/>
            <person name="Watson M."/>
            <person name="Adriaenssens E.M."/>
            <person name="Foster-Nyarko E."/>
            <person name="Jarju S."/>
            <person name="Secka A."/>
            <person name="Antonio M."/>
            <person name="Oren A."/>
            <person name="Chaudhuri R.R."/>
            <person name="La Ragione R."/>
            <person name="Hildebrand F."/>
            <person name="Pallen M.J."/>
        </authorList>
    </citation>
    <scope>NUCLEOTIDE SEQUENCE</scope>
    <source>
        <strain evidence="2">CHK152-2871</strain>
    </source>
</reference>
<dbReference type="AlphaFoldDB" id="A0A9D1FHZ7"/>
<keyword evidence="1" id="KW-0812">Transmembrane</keyword>
<keyword evidence="1" id="KW-0472">Membrane</keyword>
<accession>A0A9D1FHZ7</accession>
<dbReference type="Proteomes" id="UP000886865">
    <property type="component" value="Unassembled WGS sequence"/>
</dbReference>
<dbReference type="EMBL" id="DVJQ01000035">
    <property type="protein sequence ID" value="HIS74206.1"/>
    <property type="molecule type" value="Genomic_DNA"/>
</dbReference>
<name>A0A9D1FHZ7_9BACT</name>
<protein>
    <submittedName>
        <fullName evidence="2">Type II secretion system protein</fullName>
    </submittedName>
</protein>
<sequence length="287" mass="29712">MLSRLNFKRCLRNFSCADTRIAQREVILSKKALRHAKPDKFKNSNAFTLAELLVSILIISVILTLLAPVITKRAKESFTVNSSAQYESRLFLYDISDSDCTDPADGTKSLNCKFTAPNDVEEISLVMVSGGGGGAGATNPTVNTNQRAYAASTTLGSSQTKEITITSGMKNVTISYLAGSGAGGGGGAYNSTTGGAPTSQADCDPFNALFIPAAYNGSGGKNTCVTKYNVGDTNGPTIASSTTTVTAGSGSCSANECCWRGTTSSPCTASGSWSGHSSSYSGCTRTV</sequence>
<gene>
    <name evidence="2" type="ORF">IAA86_04200</name>
</gene>
<organism evidence="2 3">
    <name type="scientific">Candidatus Galligastranaerophilus intestinavium</name>
    <dbReference type="NCBI Taxonomy" id="2840836"/>
    <lineage>
        <taxon>Bacteria</taxon>
        <taxon>Candidatus Galligastranaerophilus</taxon>
    </lineage>
</organism>
<dbReference type="Pfam" id="PF07963">
    <property type="entry name" value="N_methyl"/>
    <property type="match status" value="1"/>
</dbReference>
<dbReference type="InterPro" id="IPR012902">
    <property type="entry name" value="N_methyl_site"/>
</dbReference>
<comment type="caution">
    <text evidence="2">The sequence shown here is derived from an EMBL/GenBank/DDBJ whole genome shotgun (WGS) entry which is preliminary data.</text>
</comment>